<dbReference type="InterPro" id="IPR004089">
    <property type="entry name" value="MCPsignal_dom"/>
</dbReference>
<dbReference type="Pfam" id="PF00015">
    <property type="entry name" value="MCPsignal"/>
    <property type="match status" value="1"/>
</dbReference>
<dbReference type="RefSeq" id="WP_081656471.1">
    <property type="nucleotide sequence ID" value="NZ_JAPYYP010000020.1"/>
</dbReference>
<evidence type="ECO:0000259" key="11">
    <source>
        <dbReference type="PROSITE" id="PS50885"/>
    </source>
</evidence>
<comment type="similarity">
    <text evidence="5">Belongs to the methyl-accepting chemotaxis (MCP) protein family.</text>
</comment>
<dbReference type="PROSITE" id="PS50111">
    <property type="entry name" value="CHEMOTAXIS_TRANSDUC_2"/>
    <property type="match status" value="1"/>
</dbReference>
<dbReference type="Pfam" id="PF12729">
    <property type="entry name" value="4HB_MCP_1"/>
    <property type="match status" value="1"/>
</dbReference>
<accession>A0A9X3TRX4</accession>
<evidence type="ECO:0000313" key="13">
    <source>
        <dbReference type="Proteomes" id="UP001151071"/>
    </source>
</evidence>
<keyword evidence="2" id="KW-1003">Cell membrane</keyword>
<dbReference type="AlphaFoldDB" id="A0A9X3TRX4"/>
<keyword evidence="7" id="KW-0175">Coiled coil</keyword>
<dbReference type="PANTHER" id="PTHR32089">
    <property type="entry name" value="METHYL-ACCEPTING CHEMOTAXIS PROTEIN MCPB"/>
    <property type="match status" value="1"/>
</dbReference>
<dbReference type="Gene3D" id="1.10.287.950">
    <property type="entry name" value="Methyl-accepting chemotaxis protein"/>
    <property type="match status" value="1"/>
</dbReference>
<protein>
    <submittedName>
        <fullName evidence="12">Methyl-accepting chemotaxis protein</fullName>
    </submittedName>
</protein>
<keyword evidence="9" id="KW-0812">Transmembrane</keyword>
<dbReference type="Proteomes" id="UP001151071">
    <property type="component" value="Unassembled WGS sequence"/>
</dbReference>
<evidence type="ECO:0000256" key="9">
    <source>
        <dbReference type="SAM" id="Phobius"/>
    </source>
</evidence>
<feature type="transmembrane region" description="Helical" evidence="9">
    <location>
        <begin position="29"/>
        <end position="52"/>
    </location>
</feature>
<dbReference type="InterPro" id="IPR003660">
    <property type="entry name" value="HAMP_dom"/>
</dbReference>
<dbReference type="Gene3D" id="6.10.340.10">
    <property type="match status" value="1"/>
</dbReference>
<feature type="region of interest" description="Disordered" evidence="8">
    <location>
        <begin position="538"/>
        <end position="559"/>
    </location>
</feature>
<keyword evidence="13" id="KW-1185">Reference proteome</keyword>
<feature type="domain" description="Methyl-accepting transducer" evidence="10">
    <location>
        <begin position="300"/>
        <end position="557"/>
    </location>
</feature>
<evidence type="ECO:0000256" key="5">
    <source>
        <dbReference type="ARBA" id="ARBA00029447"/>
    </source>
</evidence>
<dbReference type="EMBL" id="JAPYYP010000020">
    <property type="protein sequence ID" value="MDA5109664.1"/>
    <property type="molecule type" value="Genomic_DNA"/>
</dbReference>
<evidence type="ECO:0000256" key="8">
    <source>
        <dbReference type="SAM" id="MobiDB-lite"/>
    </source>
</evidence>
<dbReference type="SUPFAM" id="SSF58104">
    <property type="entry name" value="Methyl-accepting chemotaxis protein (MCP) signaling domain"/>
    <property type="match status" value="1"/>
</dbReference>
<evidence type="ECO:0000256" key="6">
    <source>
        <dbReference type="PROSITE-ProRule" id="PRU00284"/>
    </source>
</evidence>
<dbReference type="GO" id="GO:0004888">
    <property type="term" value="F:transmembrane signaling receptor activity"/>
    <property type="evidence" value="ECO:0007669"/>
    <property type="project" value="InterPro"/>
</dbReference>
<evidence type="ECO:0000259" key="10">
    <source>
        <dbReference type="PROSITE" id="PS50111"/>
    </source>
</evidence>
<comment type="subcellular location">
    <subcellularLocation>
        <location evidence="1">Cell membrane</location>
    </subcellularLocation>
</comment>
<organism evidence="12 13">
    <name type="scientific">Brevibacillus thermoruber</name>
    <dbReference type="NCBI Taxonomy" id="33942"/>
    <lineage>
        <taxon>Bacteria</taxon>
        <taxon>Bacillati</taxon>
        <taxon>Bacillota</taxon>
        <taxon>Bacilli</taxon>
        <taxon>Bacillales</taxon>
        <taxon>Paenibacillaceae</taxon>
        <taxon>Brevibacillus</taxon>
    </lineage>
</organism>
<evidence type="ECO:0000256" key="1">
    <source>
        <dbReference type="ARBA" id="ARBA00004236"/>
    </source>
</evidence>
<dbReference type="GO" id="GO:0007165">
    <property type="term" value="P:signal transduction"/>
    <property type="evidence" value="ECO:0007669"/>
    <property type="project" value="UniProtKB-KW"/>
</dbReference>
<keyword evidence="4 6" id="KW-0807">Transducer</keyword>
<sequence length="586" mass="64300">MAARHAVDNEQDHHAIVVKHKNVAKNVKITTLLLTLFVVTLVSVGYLSFTALNNMAAFSQDMDDLYEKNMLKSLALKQFETDFYSIRLESAKLLFASRYDQNVVQSIETQKSSAGSILEHVRNHEMSEEQRAIIDEIDRNYTRYLEAVDSYIGRLKSNVATTEEERAQLTQYADAVQTNINKLVTLQADEAKQVVNQADGEYQQAKNRFIGFAVGIAVIVGGLTLLLTTLMKGSMAQINSVLARLSAYDFTVSLEAEGKNEFAQMNRSLSVVIDNMKKALTEVKSNSHEVTDHSRNLAAVSEEMSASYQELAATMQHVAAGAATQAQDLSEIVGALSQLTSNIEHVYQELQNVKDETETAENKAHIGKEEMDKLVTSMEEIKQAIGVVVKKVGILTDSVKEISGITDIISGISDQTNLLALNAAIEAARAGEAGRGFAVVAEEVRKLAEESRQHTNTILQLVESIHNDTDEVIKTSQNVEASVMEQVTSVENTVKSFADILASVENIAPLMKKTYMAMDEIVKSKDIVMERVEQVSAVTEENSATTEEVAASSEELTASSEEVASTAQQLSEIATGLMETVNRFKV</sequence>
<dbReference type="PRINTS" id="PR00260">
    <property type="entry name" value="CHEMTRNSDUCR"/>
</dbReference>
<dbReference type="InterPro" id="IPR024478">
    <property type="entry name" value="HlyB_4HB_MCP"/>
</dbReference>
<dbReference type="GO" id="GO:0005886">
    <property type="term" value="C:plasma membrane"/>
    <property type="evidence" value="ECO:0007669"/>
    <property type="project" value="UniProtKB-SubCell"/>
</dbReference>
<feature type="coiled-coil region" evidence="7">
    <location>
        <begin position="336"/>
        <end position="363"/>
    </location>
</feature>
<dbReference type="SMART" id="SM00283">
    <property type="entry name" value="MA"/>
    <property type="match status" value="1"/>
</dbReference>
<dbReference type="PANTHER" id="PTHR32089:SF112">
    <property type="entry name" value="LYSOZYME-LIKE PROTEIN-RELATED"/>
    <property type="match status" value="1"/>
</dbReference>
<gene>
    <name evidence="12" type="ORF">O3V59_14960</name>
</gene>
<evidence type="ECO:0000256" key="7">
    <source>
        <dbReference type="SAM" id="Coils"/>
    </source>
</evidence>
<dbReference type="PROSITE" id="PS50885">
    <property type="entry name" value="HAMP"/>
    <property type="match status" value="1"/>
</dbReference>
<keyword evidence="3 9" id="KW-0472">Membrane</keyword>
<comment type="caution">
    <text evidence="12">The sequence shown here is derived from an EMBL/GenBank/DDBJ whole genome shotgun (WGS) entry which is preliminary data.</text>
</comment>
<evidence type="ECO:0000256" key="4">
    <source>
        <dbReference type="ARBA" id="ARBA00023224"/>
    </source>
</evidence>
<dbReference type="GO" id="GO:0006935">
    <property type="term" value="P:chemotaxis"/>
    <property type="evidence" value="ECO:0007669"/>
    <property type="project" value="InterPro"/>
</dbReference>
<reference evidence="12" key="1">
    <citation type="submission" date="2022-12" db="EMBL/GenBank/DDBJ databases">
        <title>Draft genome sequence of the thermophilic strain Brevibacillus thermoruber HT42, isolated from Los Humeros, Puebla, Mexico, with biotechnological potential.</title>
        <authorList>
            <person name="Lara Sanchez J."/>
            <person name="Solis Palacios R."/>
            <person name="Bustos Baena A.S."/>
            <person name="Ruz Baez A.E."/>
            <person name="Espinosa Luna G."/>
            <person name="Oliart Ros R.M."/>
        </authorList>
    </citation>
    <scope>NUCLEOTIDE SEQUENCE</scope>
    <source>
        <strain evidence="12">HT42</strain>
    </source>
</reference>
<keyword evidence="9" id="KW-1133">Transmembrane helix</keyword>
<feature type="transmembrane region" description="Helical" evidence="9">
    <location>
        <begin position="209"/>
        <end position="231"/>
    </location>
</feature>
<evidence type="ECO:0000256" key="2">
    <source>
        <dbReference type="ARBA" id="ARBA00022475"/>
    </source>
</evidence>
<evidence type="ECO:0000256" key="3">
    <source>
        <dbReference type="ARBA" id="ARBA00023136"/>
    </source>
</evidence>
<feature type="domain" description="HAMP" evidence="11">
    <location>
        <begin position="229"/>
        <end position="281"/>
    </location>
</feature>
<evidence type="ECO:0000313" key="12">
    <source>
        <dbReference type="EMBL" id="MDA5109664.1"/>
    </source>
</evidence>
<name>A0A9X3TRX4_9BACL</name>
<proteinExistence type="inferred from homology"/>
<dbReference type="InterPro" id="IPR004090">
    <property type="entry name" value="Chemotax_Me-accpt_rcpt"/>
</dbReference>